<evidence type="ECO:0000256" key="2">
    <source>
        <dbReference type="ARBA" id="ARBA00023125"/>
    </source>
</evidence>
<feature type="domain" description="HTH gntR-type" evidence="4">
    <location>
        <begin position="7"/>
        <end position="74"/>
    </location>
</feature>
<organism evidence="5 6">
    <name type="scientific">Leeia speluncae</name>
    <dbReference type="NCBI Taxonomy" id="2884804"/>
    <lineage>
        <taxon>Bacteria</taxon>
        <taxon>Pseudomonadati</taxon>
        <taxon>Pseudomonadota</taxon>
        <taxon>Betaproteobacteria</taxon>
        <taxon>Neisseriales</taxon>
        <taxon>Leeiaceae</taxon>
        <taxon>Leeia</taxon>
    </lineage>
</organism>
<dbReference type="InterPro" id="IPR008920">
    <property type="entry name" value="TF_FadR/GntR_C"/>
</dbReference>
<dbReference type="Gene3D" id="1.10.10.10">
    <property type="entry name" value="Winged helix-like DNA-binding domain superfamily/Winged helix DNA-binding domain"/>
    <property type="match status" value="1"/>
</dbReference>
<gene>
    <name evidence="5" type="ORF">LIN78_13715</name>
</gene>
<dbReference type="SUPFAM" id="SSF46785">
    <property type="entry name" value="Winged helix' DNA-binding domain"/>
    <property type="match status" value="1"/>
</dbReference>
<keyword evidence="2" id="KW-0238">DNA-binding</keyword>
<evidence type="ECO:0000313" key="5">
    <source>
        <dbReference type="EMBL" id="MCB6184599.1"/>
    </source>
</evidence>
<evidence type="ECO:0000259" key="4">
    <source>
        <dbReference type="PROSITE" id="PS50949"/>
    </source>
</evidence>
<dbReference type="SMART" id="SM00345">
    <property type="entry name" value="HTH_GNTR"/>
    <property type="match status" value="1"/>
</dbReference>
<name>A0ABS8D8R8_9NEIS</name>
<evidence type="ECO:0000256" key="1">
    <source>
        <dbReference type="ARBA" id="ARBA00023015"/>
    </source>
</evidence>
<dbReference type="Proteomes" id="UP001165395">
    <property type="component" value="Unassembled WGS sequence"/>
</dbReference>
<evidence type="ECO:0000313" key="6">
    <source>
        <dbReference type="Proteomes" id="UP001165395"/>
    </source>
</evidence>
<dbReference type="Gene3D" id="1.20.120.530">
    <property type="entry name" value="GntR ligand-binding domain-like"/>
    <property type="match status" value="1"/>
</dbReference>
<dbReference type="EMBL" id="JAJBZT010000008">
    <property type="protein sequence ID" value="MCB6184599.1"/>
    <property type="molecule type" value="Genomic_DNA"/>
</dbReference>
<reference evidence="5" key="1">
    <citation type="submission" date="2021-10" db="EMBL/GenBank/DDBJ databases">
        <title>The complete genome sequence of Leeia sp. TBRC 13508.</title>
        <authorList>
            <person name="Charoenyingcharoen P."/>
            <person name="Yukphan P."/>
        </authorList>
    </citation>
    <scope>NUCLEOTIDE SEQUENCE</scope>
    <source>
        <strain evidence="5">TBRC 13508</strain>
    </source>
</reference>
<dbReference type="SUPFAM" id="SSF48008">
    <property type="entry name" value="GntR ligand-binding domain-like"/>
    <property type="match status" value="1"/>
</dbReference>
<dbReference type="PANTHER" id="PTHR43537">
    <property type="entry name" value="TRANSCRIPTIONAL REGULATOR, GNTR FAMILY"/>
    <property type="match status" value="1"/>
</dbReference>
<dbReference type="RefSeq" id="WP_227181410.1">
    <property type="nucleotide sequence ID" value="NZ_JAJBZT010000008.1"/>
</dbReference>
<evidence type="ECO:0000256" key="3">
    <source>
        <dbReference type="ARBA" id="ARBA00023163"/>
    </source>
</evidence>
<dbReference type="PROSITE" id="PS50949">
    <property type="entry name" value="HTH_GNTR"/>
    <property type="match status" value="1"/>
</dbReference>
<dbReference type="PANTHER" id="PTHR43537:SF39">
    <property type="entry name" value="HTH-TYPE TRANSCRIPTIONAL REGULATOR MCBR"/>
    <property type="match status" value="1"/>
</dbReference>
<dbReference type="Pfam" id="PF07729">
    <property type="entry name" value="FCD"/>
    <property type="match status" value="1"/>
</dbReference>
<accession>A0ABS8D8R8</accession>
<dbReference type="InterPro" id="IPR036388">
    <property type="entry name" value="WH-like_DNA-bd_sf"/>
</dbReference>
<keyword evidence="6" id="KW-1185">Reference proteome</keyword>
<dbReference type="SMART" id="SM00895">
    <property type="entry name" value="FCD"/>
    <property type="match status" value="1"/>
</dbReference>
<protein>
    <submittedName>
        <fullName evidence="5">GntR family transcriptional regulator</fullName>
    </submittedName>
</protein>
<dbReference type="InterPro" id="IPR011711">
    <property type="entry name" value="GntR_C"/>
</dbReference>
<dbReference type="InterPro" id="IPR000524">
    <property type="entry name" value="Tscrpt_reg_HTH_GntR"/>
</dbReference>
<dbReference type="Pfam" id="PF00392">
    <property type="entry name" value="GntR"/>
    <property type="match status" value="1"/>
</dbReference>
<keyword evidence="1" id="KW-0805">Transcription regulation</keyword>
<proteinExistence type="predicted"/>
<dbReference type="InterPro" id="IPR036390">
    <property type="entry name" value="WH_DNA-bd_sf"/>
</dbReference>
<comment type="caution">
    <text evidence="5">The sequence shown here is derived from an EMBL/GenBank/DDBJ whole genome shotgun (WGS) entry which is preliminary data.</text>
</comment>
<keyword evidence="3" id="KW-0804">Transcription</keyword>
<sequence length="215" mass="23952">MKTNEADSIQDHVYQTVRQWLTVGRYLPGDRLKIKTIADELGVSQMPVRAALQRLAAEHAVVNIPNCGMTVPALNKAQFEDVLQVRMMLEGQAAELGAHRISETERATLVSLCVEMGKALETLDAKAYLDANELFHLILYKASGSPLLLELIETVWLQVGPISNRLFEDPKFAKGLNDAHAEVMTALKQNYPAGVKRAIERDIFYAAQYLKSICQ</sequence>